<feature type="compositionally biased region" description="Basic and acidic residues" evidence="1">
    <location>
        <begin position="1"/>
        <end position="18"/>
    </location>
</feature>
<accession>A0A3L6PUT0</accession>
<name>A0A3L6PUT0_PANMI</name>
<organism evidence="2 3">
    <name type="scientific">Panicum miliaceum</name>
    <name type="common">Proso millet</name>
    <name type="synonym">Broomcorn millet</name>
    <dbReference type="NCBI Taxonomy" id="4540"/>
    <lineage>
        <taxon>Eukaryota</taxon>
        <taxon>Viridiplantae</taxon>
        <taxon>Streptophyta</taxon>
        <taxon>Embryophyta</taxon>
        <taxon>Tracheophyta</taxon>
        <taxon>Spermatophyta</taxon>
        <taxon>Magnoliopsida</taxon>
        <taxon>Liliopsida</taxon>
        <taxon>Poales</taxon>
        <taxon>Poaceae</taxon>
        <taxon>PACMAD clade</taxon>
        <taxon>Panicoideae</taxon>
        <taxon>Panicodae</taxon>
        <taxon>Paniceae</taxon>
        <taxon>Panicinae</taxon>
        <taxon>Panicum</taxon>
        <taxon>Panicum sect. Panicum</taxon>
    </lineage>
</organism>
<comment type="caution">
    <text evidence="2">The sequence shown here is derived from an EMBL/GenBank/DDBJ whole genome shotgun (WGS) entry which is preliminary data.</text>
</comment>
<proteinExistence type="predicted"/>
<sequence length="80" mass="9440">MTQEELNEHVRKEVREQFAPRNLEPKQPVDPVGQKFFVTMCQPREKETLSDYDRSITKSYRRRVIVGAKTFPCSENNPNN</sequence>
<feature type="region of interest" description="Disordered" evidence="1">
    <location>
        <begin position="1"/>
        <end position="30"/>
    </location>
</feature>
<dbReference type="AlphaFoldDB" id="A0A3L6PUT0"/>
<reference evidence="3" key="1">
    <citation type="journal article" date="2019" name="Nat. Commun.">
        <title>The genome of broomcorn millet.</title>
        <authorList>
            <person name="Zou C."/>
            <person name="Miki D."/>
            <person name="Li D."/>
            <person name="Tang Q."/>
            <person name="Xiao L."/>
            <person name="Rajput S."/>
            <person name="Deng P."/>
            <person name="Jia W."/>
            <person name="Huang R."/>
            <person name="Zhang M."/>
            <person name="Sun Y."/>
            <person name="Hu J."/>
            <person name="Fu X."/>
            <person name="Schnable P.S."/>
            <person name="Li F."/>
            <person name="Zhang H."/>
            <person name="Feng B."/>
            <person name="Zhu X."/>
            <person name="Liu R."/>
            <person name="Schnable J.C."/>
            <person name="Zhu J.-K."/>
            <person name="Zhang H."/>
        </authorList>
    </citation>
    <scope>NUCLEOTIDE SEQUENCE [LARGE SCALE GENOMIC DNA]</scope>
</reference>
<evidence type="ECO:0000313" key="3">
    <source>
        <dbReference type="Proteomes" id="UP000275267"/>
    </source>
</evidence>
<dbReference type="EMBL" id="PQIB02000015">
    <property type="protein sequence ID" value="RLM64416.1"/>
    <property type="molecule type" value="Genomic_DNA"/>
</dbReference>
<evidence type="ECO:0000256" key="1">
    <source>
        <dbReference type="SAM" id="MobiDB-lite"/>
    </source>
</evidence>
<evidence type="ECO:0000313" key="2">
    <source>
        <dbReference type="EMBL" id="RLM64416.1"/>
    </source>
</evidence>
<protein>
    <submittedName>
        <fullName evidence="2">Transposon protein, putative, CACTA, En/Spm sub-class</fullName>
    </submittedName>
</protein>
<keyword evidence="3" id="KW-1185">Reference proteome</keyword>
<gene>
    <name evidence="2" type="ORF">C2845_PM16G02150</name>
</gene>
<dbReference type="Proteomes" id="UP000275267">
    <property type="component" value="Unassembled WGS sequence"/>
</dbReference>